<dbReference type="SMART" id="SM00443">
    <property type="entry name" value="G_patch"/>
    <property type="match status" value="1"/>
</dbReference>
<dbReference type="GO" id="GO:0003676">
    <property type="term" value="F:nucleic acid binding"/>
    <property type="evidence" value="ECO:0007669"/>
    <property type="project" value="InterPro"/>
</dbReference>
<feature type="compositionally biased region" description="Acidic residues" evidence="2">
    <location>
        <begin position="17"/>
        <end position="30"/>
    </location>
</feature>
<evidence type="ECO:0000313" key="6">
    <source>
        <dbReference type="Proteomes" id="UP001497482"/>
    </source>
</evidence>
<dbReference type="PANTHER" id="PTHR23106:SF24">
    <property type="entry name" value="ANGIOGENIC FACTOR WITH G PATCH AND FHA DOMAINS 1"/>
    <property type="match status" value="1"/>
</dbReference>
<dbReference type="CDD" id="cd16164">
    <property type="entry name" value="OCRE_VG5Q"/>
    <property type="match status" value="1"/>
</dbReference>
<feature type="coiled-coil region" evidence="1">
    <location>
        <begin position="103"/>
        <end position="158"/>
    </location>
</feature>
<dbReference type="Proteomes" id="UP001497482">
    <property type="component" value="Chromosome 6"/>
</dbReference>
<keyword evidence="6" id="KW-1185">Reference proteome</keyword>
<organism evidence="5 6">
    <name type="scientific">Knipowitschia caucasica</name>
    <name type="common">Caucasian dwarf goby</name>
    <name type="synonym">Pomatoschistus caucasicus</name>
    <dbReference type="NCBI Taxonomy" id="637954"/>
    <lineage>
        <taxon>Eukaryota</taxon>
        <taxon>Metazoa</taxon>
        <taxon>Chordata</taxon>
        <taxon>Craniata</taxon>
        <taxon>Vertebrata</taxon>
        <taxon>Euteleostomi</taxon>
        <taxon>Actinopterygii</taxon>
        <taxon>Neopterygii</taxon>
        <taxon>Teleostei</taxon>
        <taxon>Neoteleostei</taxon>
        <taxon>Acanthomorphata</taxon>
        <taxon>Gobiaria</taxon>
        <taxon>Gobiiformes</taxon>
        <taxon>Gobioidei</taxon>
        <taxon>Gobiidae</taxon>
        <taxon>Gobiinae</taxon>
        <taxon>Knipowitschia</taxon>
    </lineage>
</organism>
<evidence type="ECO:0008006" key="7">
    <source>
        <dbReference type="Google" id="ProtNLM"/>
    </source>
</evidence>
<accession>A0AAV2M5S6</accession>
<evidence type="ECO:0000259" key="4">
    <source>
        <dbReference type="PROSITE" id="PS50174"/>
    </source>
</evidence>
<feature type="region of interest" description="Disordered" evidence="2">
    <location>
        <begin position="1"/>
        <end position="68"/>
    </location>
</feature>
<evidence type="ECO:0000259" key="3">
    <source>
        <dbReference type="PROSITE" id="PS50006"/>
    </source>
</evidence>
<feature type="domain" description="G-patch" evidence="4">
    <location>
        <begin position="607"/>
        <end position="653"/>
    </location>
</feature>
<dbReference type="PANTHER" id="PTHR23106">
    <property type="entry name" value="ANGIOGENIC FACTOR WITH G PATCH AND FHA DOMAINS 1"/>
    <property type="match status" value="1"/>
</dbReference>
<dbReference type="InterPro" id="IPR035624">
    <property type="entry name" value="AGGF1_OCRE"/>
</dbReference>
<dbReference type="PROSITE" id="PS50006">
    <property type="entry name" value="FHA_DOMAIN"/>
    <property type="match status" value="1"/>
</dbReference>
<feature type="compositionally biased region" description="Low complexity" evidence="2">
    <location>
        <begin position="208"/>
        <end position="221"/>
    </location>
</feature>
<feature type="compositionally biased region" description="Basic and acidic residues" evidence="2">
    <location>
        <begin position="592"/>
        <end position="614"/>
    </location>
</feature>
<dbReference type="EMBL" id="OZ035828">
    <property type="protein sequence ID" value="CAL1608620.1"/>
    <property type="molecule type" value="Genomic_DNA"/>
</dbReference>
<feature type="region of interest" description="Disordered" evidence="2">
    <location>
        <begin position="571"/>
        <end position="614"/>
    </location>
</feature>
<dbReference type="GO" id="GO:0001570">
    <property type="term" value="P:vasculogenesis"/>
    <property type="evidence" value="ECO:0007669"/>
    <property type="project" value="TreeGrafter"/>
</dbReference>
<dbReference type="AlphaFoldDB" id="A0AAV2M5S6"/>
<evidence type="ECO:0000256" key="2">
    <source>
        <dbReference type="SAM" id="MobiDB-lite"/>
    </source>
</evidence>
<feature type="region of interest" description="Disordered" evidence="2">
    <location>
        <begin position="644"/>
        <end position="726"/>
    </location>
</feature>
<feature type="domain" description="FHA" evidence="3">
    <location>
        <begin position="418"/>
        <end position="471"/>
    </location>
</feature>
<dbReference type="Pfam" id="PF01585">
    <property type="entry name" value="G-patch"/>
    <property type="match status" value="1"/>
</dbReference>
<proteinExistence type="predicted"/>
<dbReference type="Pfam" id="PF17780">
    <property type="entry name" value="OCRE"/>
    <property type="match status" value="1"/>
</dbReference>
<dbReference type="SMART" id="SM00240">
    <property type="entry name" value="FHA"/>
    <property type="match status" value="1"/>
</dbReference>
<protein>
    <recommendedName>
        <fullName evidence="7">Angiogenic factor with G patch and FHA domains 1</fullName>
    </recommendedName>
</protein>
<dbReference type="CDD" id="cd22686">
    <property type="entry name" value="FHA_AGGF1"/>
    <property type="match status" value="1"/>
</dbReference>
<evidence type="ECO:0000313" key="5">
    <source>
        <dbReference type="EMBL" id="CAL1608620.1"/>
    </source>
</evidence>
<name>A0AAV2M5S6_KNICA</name>
<evidence type="ECO:0000256" key="1">
    <source>
        <dbReference type="SAM" id="Coils"/>
    </source>
</evidence>
<dbReference type="InterPro" id="IPR008984">
    <property type="entry name" value="SMAD_FHA_dom_sf"/>
</dbReference>
<dbReference type="InterPro" id="IPR041591">
    <property type="entry name" value="OCRE"/>
</dbReference>
<feature type="compositionally biased region" description="Basic and acidic residues" evidence="2">
    <location>
        <begin position="575"/>
        <end position="584"/>
    </location>
</feature>
<dbReference type="InterPro" id="IPR053027">
    <property type="entry name" value="AGGF1"/>
</dbReference>
<feature type="region of interest" description="Disordered" evidence="2">
    <location>
        <begin position="208"/>
        <end position="257"/>
    </location>
</feature>
<dbReference type="Gene3D" id="2.60.200.20">
    <property type="match status" value="1"/>
</dbReference>
<dbReference type="PROSITE" id="PS50174">
    <property type="entry name" value="G_PATCH"/>
    <property type="match status" value="1"/>
</dbReference>
<keyword evidence="1" id="KW-0175">Coiled coil</keyword>
<dbReference type="Pfam" id="PF00498">
    <property type="entry name" value="FHA"/>
    <property type="match status" value="1"/>
</dbReference>
<gene>
    <name evidence="5" type="ORF">KC01_LOCUS35516</name>
</gene>
<reference evidence="5 6" key="1">
    <citation type="submission" date="2024-04" db="EMBL/GenBank/DDBJ databases">
        <authorList>
            <person name="Waldvogel A.-M."/>
            <person name="Schoenle A."/>
        </authorList>
    </citation>
    <scope>NUCLEOTIDE SEQUENCE [LARGE SCALE GENOMIC DNA]</scope>
</reference>
<dbReference type="InterPro" id="IPR000253">
    <property type="entry name" value="FHA_dom"/>
</dbReference>
<dbReference type="SUPFAM" id="SSF49879">
    <property type="entry name" value="SMAD/FHA domain"/>
    <property type="match status" value="1"/>
</dbReference>
<sequence>MNSESLMEARNGASDPDTSDLDPETPDLDPETPNLDRETTDPNLESDLPEGDMQPKLSEVTNPDLGESAEICVDPTMDCGEEPESCGEEPESWVDVCELRVLVVRLKQKLLQCKTELKKVKKQLSHCEGRQQSTERYNANLRAEVEQLSAELHQRKIKGKKRSEAETQTEEYVWSDTDYYNYYYSAYSQEPPAGGSTEGEVVETCAQEPAAGGSAVAEAGETSVTSTQEGAGTKLEGENPETDYTAPTPGDAETAAAQGECGSIADMLRSTAEQAMCQTGFVFDETTGMYYDHSTGFYYDSVNQLYYDNNTGIYYYYCSESGKYEFYSKIEVQSEKPTSERSYSEWKTWKLRQLKTELKGAQGLKVEDVTRSLAKMKISNYCNQAPHRVWPPCVRVTVVRSPVLQVGTLFILTADCTATIGREKNMDHAIRISELGVSKFHAEVHYDPELQGYVLVDQGSQNGTVINGNRILQPKQKSPPHLLTHGDEVKMGDTVLSFHIHQGTDTCDGCEPGQILAHLSKHPRGGGGGGVGSAGGGAVVSREDKEAQRVKQLKSIKAKYGIQSTEEVSVMRSSQYKDRAESRRQAVGSDGFVREDEPASVHTEISEGNKGRQMLEKMGWKRGEGLGKEGSGIKDPIQLQIRKAQSGLGAAPARSGEGLVSTLPPQERDCSPTLPPQERDCSPTLPPEVRDCSPTLPPQVRDCSPTLPPQERDCSPTLPPEVREYR</sequence>
<dbReference type="InterPro" id="IPR000467">
    <property type="entry name" value="G_patch_dom"/>
</dbReference>